<accession>K9WVR2</accession>
<dbReference type="AlphaFoldDB" id="K9WVR2"/>
<protein>
    <submittedName>
        <fullName evidence="1">Uncharacterized protein</fullName>
    </submittedName>
</protein>
<proteinExistence type="predicted"/>
<sequence length="1240" mass="141498">MNTAEIIEAITEREKFELLVTSVLRKRNKDYEAIIHTGMNAQGETIKSPVDGFCQVPGSIPTRFLYVAHTTTDRDGLEKKWLHDHTKVKQIKNDRKTNPSESDDGDLLKAARLAQNDRHKFPDAKFTVILTTNQRLDLELLTKIYEKAKELEVEVEFCEQSYLADFLDNNAEGHWLRKKYLGIEAEMLSESLLLSLCKQSLANYEKQLGFLTSPDSWVYREVDSLVEKGKQSNAYTIQLLIGESGSGKSATAYQMLKKHLAPGGYGLWVSDELLKECTSLENALDKVLRSIYPSLQPDAGSNALKLIPRSSRLLLVVDDVNRADNPTRVLQNIINWSKPQSSGESNLPPLFSPCFVVCPVWTKVSNPISPDFKEIPWVERVFIGFMNTAEGIEALRAITLLANVDITSTEASSLAVKLGNDPILIGLFGSLLSNTHINEWASLTENVIERFITTSIEELSSSGRFLANESQAALSTLVTHMLTKRKLYPLWTEIKDWLQESSDDLDALRELIRHKKLCSIQEDKFVFRHDRIQETLLVESMIKLLSTPNLNSDIFEEPFYAEIIGKAIIRSQQNQEFLRELGKRLPLALIEAIRDFGTPTNNYHQLIIEEVMKWVNSSISTGLVPESVFSAVCRSLGETESSALLEITETFPKDRLVLLARLRNGCTMSGVRYCINENKRYFAPFTQDPWRDQALEQVKRYHKEKFLVELKQLLQSDIVTDEERAGALTLAGFLCFTELEDEIATCWELVIKKAQVLPIAIWASMRCCGAEPKKLLDPLMEYWANLSDEKNQFGSSFQNYFVDMLRGSLARGIRDHVIKYLILQYDVHKSLNWYIVRIVDLIDTPDVIEFIVKGAVDLEKSLAGTGNISTLMFNIIENWDNSSISKRKLSQASLDRLKFLWDNSASEEALKIQAFRLWLTGAELEQIDVMQGITSDSILFEYALEKRIKLGDRSVVPRLQTIQGEYIHHVWCDEILFMVDNCIETFKKDISKDFLGGNKYIHRIFSSLLIKIRVEDAENLLVKHWDYLMYSPLFIQSALCIGTPKCLDLAAAAINQCPKDIKILEHIHSHYEFAELGEKKPLTKQHLNNLLPYLDRLGQSDLWECAELCQTLKIPEWSQQYIAPLLSEENRKRYHPLDDDLLQELDDIATRINSDFHIECWLENFNKRHEPKNRVLGIIDHWLAINPTVKGLQIAAACVQAVGTRKDLSILDKYLIEGSPDEIARIKESTIFAVYRQSLD</sequence>
<dbReference type="HOGENOM" id="CLU_267439_0_0_3"/>
<dbReference type="SUPFAM" id="SSF52540">
    <property type="entry name" value="P-loop containing nucleoside triphosphate hydrolases"/>
    <property type="match status" value="1"/>
</dbReference>
<organism evidence="1 2">
    <name type="scientific">Cylindrospermum stagnale PCC 7417</name>
    <dbReference type="NCBI Taxonomy" id="56107"/>
    <lineage>
        <taxon>Bacteria</taxon>
        <taxon>Bacillati</taxon>
        <taxon>Cyanobacteriota</taxon>
        <taxon>Cyanophyceae</taxon>
        <taxon>Nostocales</taxon>
        <taxon>Nostocaceae</taxon>
        <taxon>Cylindrospermum</taxon>
    </lineage>
</organism>
<dbReference type="KEGG" id="csg:Cylst_2061"/>
<evidence type="ECO:0000313" key="1">
    <source>
        <dbReference type="EMBL" id="AFZ24303.1"/>
    </source>
</evidence>
<reference evidence="1 2" key="1">
    <citation type="submission" date="2012-06" db="EMBL/GenBank/DDBJ databases">
        <title>Finished chromosome of genome of Cylindrospermum stagnale PCC 7417.</title>
        <authorList>
            <consortium name="US DOE Joint Genome Institute"/>
            <person name="Gugger M."/>
            <person name="Coursin T."/>
            <person name="Rippka R."/>
            <person name="Tandeau De Marsac N."/>
            <person name="Huntemann M."/>
            <person name="Wei C.-L."/>
            <person name="Han J."/>
            <person name="Detter J.C."/>
            <person name="Han C."/>
            <person name="Tapia R."/>
            <person name="Chen A."/>
            <person name="Kyrpides N."/>
            <person name="Mavromatis K."/>
            <person name="Markowitz V."/>
            <person name="Szeto E."/>
            <person name="Ivanova N."/>
            <person name="Pagani I."/>
            <person name="Pati A."/>
            <person name="Goodwin L."/>
            <person name="Nordberg H.P."/>
            <person name="Cantor M.N."/>
            <person name="Hua S.X."/>
            <person name="Woyke T."/>
            <person name="Kerfeld C.A."/>
        </authorList>
    </citation>
    <scope>NUCLEOTIDE SEQUENCE [LARGE SCALE GENOMIC DNA]</scope>
    <source>
        <strain evidence="1 2">PCC 7417</strain>
    </source>
</reference>
<name>K9WVR2_9NOST</name>
<gene>
    <name evidence="1" type="ORF">Cylst_2061</name>
</gene>
<dbReference type="InterPro" id="IPR027417">
    <property type="entry name" value="P-loop_NTPase"/>
</dbReference>
<keyword evidence="2" id="KW-1185">Reference proteome</keyword>
<evidence type="ECO:0000313" key="2">
    <source>
        <dbReference type="Proteomes" id="UP000010475"/>
    </source>
</evidence>
<dbReference type="RefSeq" id="WP_015207558.1">
    <property type="nucleotide sequence ID" value="NC_019757.1"/>
</dbReference>
<dbReference type="PATRIC" id="fig|56107.3.peg.2284"/>
<dbReference type="OrthoDB" id="9147290at2"/>
<dbReference type="EMBL" id="CP003642">
    <property type="protein sequence ID" value="AFZ24303.1"/>
    <property type="molecule type" value="Genomic_DNA"/>
</dbReference>
<dbReference type="Proteomes" id="UP000010475">
    <property type="component" value="Chromosome"/>
</dbReference>